<dbReference type="GO" id="GO:0046872">
    <property type="term" value="F:metal ion binding"/>
    <property type="evidence" value="ECO:0007669"/>
    <property type="project" value="UniProtKB-KW"/>
</dbReference>
<dbReference type="GO" id="GO:0016787">
    <property type="term" value="F:hydrolase activity"/>
    <property type="evidence" value="ECO:0007669"/>
    <property type="project" value="UniProtKB-KW"/>
</dbReference>
<evidence type="ECO:0000313" key="7">
    <source>
        <dbReference type="EMBL" id="TCK06210.1"/>
    </source>
</evidence>
<evidence type="ECO:0000256" key="4">
    <source>
        <dbReference type="ARBA" id="ARBA00022801"/>
    </source>
</evidence>
<evidence type="ECO:0000256" key="6">
    <source>
        <dbReference type="ARBA" id="ARBA00023118"/>
    </source>
</evidence>
<dbReference type="EMBL" id="SMFV01000001">
    <property type="protein sequence ID" value="TCK06210.1"/>
    <property type="molecule type" value="Genomic_DNA"/>
</dbReference>
<keyword evidence="4" id="KW-0378">Hydrolase</keyword>
<dbReference type="InterPro" id="IPR002729">
    <property type="entry name" value="CRISPR-assoc_Cas1"/>
</dbReference>
<accession>A0A4R1GGY9</accession>
<dbReference type="GO" id="GO:0003676">
    <property type="term" value="F:nucleic acid binding"/>
    <property type="evidence" value="ECO:0007669"/>
    <property type="project" value="InterPro"/>
</dbReference>
<sequence length="97" mass="10970">MGSDWKMRKSIFVVTPSVVIKKDGNALIFELKGKRERLPIGVVEHLFLFVGIEITTKALRFLLSNGRYVFYLNSFGKLVDLSVLKLLTSNNGLRALQ</sequence>
<evidence type="ECO:0000256" key="5">
    <source>
        <dbReference type="ARBA" id="ARBA00022842"/>
    </source>
</evidence>
<keyword evidence="8" id="KW-1185">Reference proteome</keyword>
<comment type="caution">
    <text evidence="7">The sequence shown here is derived from an EMBL/GenBank/DDBJ whole genome shotgun (WGS) entry which is preliminary data.</text>
</comment>
<dbReference type="Proteomes" id="UP000295777">
    <property type="component" value="Unassembled WGS sequence"/>
</dbReference>
<dbReference type="AlphaFoldDB" id="A0A4R1GGY9"/>
<proteinExistence type="predicted"/>
<dbReference type="Pfam" id="PF01867">
    <property type="entry name" value="Cas_Cas1"/>
    <property type="match status" value="1"/>
</dbReference>
<gene>
    <name evidence="7" type="ORF">CLV27_0011</name>
</gene>
<evidence type="ECO:0000313" key="8">
    <source>
        <dbReference type="Proteomes" id="UP000295777"/>
    </source>
</evidence>
<keyword evidence="6" id="KW-0051">Antiviral defense</keyword>
<protein>
    <submittedName>
        <fullName evidence="7">CRISPR associated protein Cas1 family</fullName>
    </submittedName>
</protein>
<keyword evidence="5" id="KW-0460">Magnesium</keyword>
<dbReference type="GO" id="GO:0051607">
    <property type="term" value="P:defense response to virus"/>
    <property type="evidence" value="ECO:0007669"/>
    <property type="project" value="UniProtKB-KW"/>
</dbReference>
<dbReference type="GO" id="GO:0043571">
    <property type="term" value="P:maintenance of CRISPR repeat elements"/>
    <property type="evidence" value="ECO:0007669"/>
    <property type="project" value="InterPro"/>
</dbReference>
<keyword evidence="2" id="KW-0479">Metal-binding</keyword>
<evidence type="ECO:0000256" key="2">
    <source>
        <dbReference type="ARBA" id="ARBA00022723"/>
    </source>
</evidence>
<name>A0A4R1GGY9_9BACT</name>
<dbReference type="Gene3D" id="3.100.10.20">
    <property type="entry name" value="CRISPR-associated endonuclease Cas1, N-terminal domain"/>
    <property type="match status" value="1"/>
</dbReference>
<evidence type="ECO:0000256" key="1">
    <source>
        <dbReference type="ARBA" id="ARBA00022722"/>
    </source>
</evidence>
<reference evidence="7 8" key="1">
    <citation type="submission" date="2019-03" db="EMBL/GenBank/DDBJ databases">
        <title>Genomic Encyclopedia of Archaeal and Bacterial Type Strains, Phase II (KMG-II): from individual species to whole genera.</title>
        <authorList>
            <person name="Goeker M."/>
        </authorList>
    </citation>
    <scope>NUCLEOTIDE SEQUENCE [LARGE SCALE GENOMIC DNA]</scope>
    <source>
        <strain evidence="7 8">DSM 24425</strain>
    </source>
</reference>
<keyword evidence="1" id="KW-0540">Nuclease</keyword>
<dbReference type="InterPro" id="IPR042211">
    <property type="entry name" value="CRISPR-assoc_Cas1_N"/>
</dbReference>
<dbReference type="GO" id="GO:0004519">
    <property type="term" value="F:endonuclease activity"/>
    <property type="evidence" value="ECO:0007669"/>
    <property type="project" value="UniProtKB-KW"/>
</dbReference>
<organism evidence="7 8">
    <name type="scientific">Phorcysia thermohydrogeniphila</name>
    <dbReference type="NCBI Taxonomy" id="936138"/>
    <lineage>
        <taxon>Bacteria</taxon>
        <taxon>Pseudomonadati</taxon>
        <taxon>Aquificota</taxon>
        <taxon>Aquificia</taxon>
        <taxon>Desulfurobacteriales</taxon>
        <taxon>Desulfurobacteriaceae</taxon>
        <taxon>Phorcysia</taxon>
    </lineage>
</organism>
<keyword evidence="3" id="KW-0255">Endonuclease</keyword>
<evidence type="ECO:0000256" key="3">
    <source>
        <dbReference type="ARBA" id="ARBA00022759"/>
    </source>
</evidence>